<proteinExistence type="predicted"/>
<dbReference type="Gene3D" id="3.30.450.150">
    <property type="entry name" value="Haem-degrading domain"/>
    <property type="match status" value="1"/>
</dbReference>
<dbReference type="AlphaFoldDB" id="A0A4S3K9J1"/>
<dbReference type="InterPro" id="IPR052517">
    <property type="entry name" value="GlcG_carb_metab_protein"/>
</dbReference>
<dbReference type="RefSeq" id="WP_133882112.1">
    <property type="nucleotide sequence ID" value="NZ_MWIN01000002.1"/>
</dbReference>
<dbReference type="PANTHER" id="PTHR34309:SF10">
    <property type="entry name" value="SLR1406 PROTEIN"/>
    <property type="match status" value="1"/>
</dbReference>
<organism evidence="1 2">
    <name type="scientific">Panacagrimonas perspica</name>
    <dbReference type="NCBI Taxonomy" id="381431"/>
    <lineage>
        <taxon>Bacteria</taxon>
        <taxon>Pseudomonadati</taxon>
        <taxon>Pseudomonadota</taxon>
        <taxon>Gammaproteobacteria</taxon>
        <taxon>Nevskiales</taxon>
        <taxon>Nevskiaceae</taxon>
        <taxon>Panacagrimonas</taxon>
    </lineage>
</organism>
<evidence type="ECO:0000313" key="2">
    <source>
        <dbReference type="Proteomes" id="UP000295341"/>
    </source>
</evidence>
<sequence>MSNAPSSTVSVAQAVIHHAAAIRVIQAALAKAEGLGIKVCVSVVDSAGTLAGFARMPGAFLISGDIATKKAHAAVSIGVPADLVEQALSQEAPRVREGIVQTGFMMIRGSFPLRAGEALIGAVGVSGGSEAQDVECAQAGVAALLA</sequence>
<gene>
    <name evidence="1" type="ORF">DFR24_2948</name>
</gene>
<dbReference type="InterPro" id="IPR005624">
    <property type="entry name" value="PduO/GlcC-like"/>
</dbReference>
<dbReference type="Proteomes" id="UP000295341">
    <property type="component" value="Unassembled WGS sequence"/>
</dbReference>
<name>A0A4S3K9J1_9GAMM</name>
<accession>A0A4S3K9J1</accession>
<evidence type="ECO:0000313" key="1">
    <source>
        <dbReference type="EMBL" id="TDU28573.1"/>
    </source>
</evidence>
<dbReference type="PANTHER" id="PTHR34309">
    <property type="entry name" value="SLR1406 PROTEIN"/>
    <property type="match status" value="1"/>
</dbReference>
<comment type="caution">
    <text evidence="1">The sequence shown here is derived from an EMBL/GenBank/DDBJ whole genome shotgun (WGS) entry which is preliminary data.</text>
</comment>
<protein>
    <submittedName>
        <fullName evidence="1">Uncharacterized protein GlcG (DUF336 family)</fullName>
    </submittedName>
</protein>
<reference evidence="1 2" key="1">
    <citation type="submission" date="2019-03" db="EMBL/GenBank/DDBJ databases">
        <title>Genomic Encyclopedia of Type Strains, Phase IV (KMG-IV): sequencing the most valuable type-strain genomes for metagenomic binning, comparative biology and taxonomic classification.</title>
        <authorList>
            <person name="Goeker M."/>
        </authorList>
    </citation>
    <scope>NUCLEOTIDE SEQUENCE [LARGE SCALE GENOMIC DNA]</scope>
    <source>
        <strain evidence="1 2">DSM 26377</strain>
    </source>
</reference>
<dbReference type="EMBL" id="SOBT01000009">
    <property type="protein sequence ID" value="TDU28573.1"/>
    <property type="molecule type" value="Genomic_DNA"/>
</dbReference>
<keyword evidence="2" id="KW-1185">Reference proteome</keyword>
<dbReference type="Pfam" id="PF03928">
    <property type="entry name" value="HbpS-like"/>
    <property type="match status" value="1"/>
</dbReference>
<dbReference type="InterPro" id="IPR038084">
    <property type="entry name" value="PduO/GlcC-like_sf"/>
</dbReference>
<dbReference type="OrthoDB" id="1684899at2"/>
<dbReference type="SUPFAM" id="SSF143744">
    <property type="entry name" value="GlcG-like"/>
    <property type="match status" value="1"/>
</dbReference>